<sequence>MKTLTDHNLRYFSISHLFQRFIFAILSKC</sequence>
<reference evidence="1" key="1">
    <citation type="submission" date="2018-02" db="EMBL/GenBank/DDBJ databases">
        <title>Rhizophora mucronata_Transcriptome.</title>
        <authorList>
            <person name="Meera S.P."/>
            <person name="Sreeshan A."/>
            <person name="Augustine A."/>
        </authorList>
    </citation>
    <scope>NUCLEOTIDE SEQUENCE</scope>
    <source>
        <tissue evidence="1">Leaf</tissue>
    </source>
</reference>
<proteinExistence type="predicted"/>
<dbReference type="EMBL" id="GGEC01092372">
    <property type="protein sequence ID" value="MBX72856.1"/>
    <property type="molecule type" value="Transcribed_RNA"/>
</dbReference>
<organism evidence="1">
    <name type="scientific">Rhizophora mucronata</name>
    <name type="common">Asiatic mangrove</name>
    <dbReference type="NCBI Taxonomy" id="61149"/>
    <lineage>
        <taxon>Eukaryota</taxon>
        <taxon>Viridiplantae</taxon>
        <taxon>Streptophyta</taxon>
        <taxon>Embryophyta</taxon>
        <taxon>Tracheophyta</taxon>
        <taxon>Spermatophyta</taxon>
        <taxon>Magnoliopsida</taxon>
        <taxon>eudicotyledons</taxon>
        <taxon>Gunneridae</taxon>
        <taxon>Pentapetalae</taxon>
        <taxon>rosids</taxon>
        <taxon>fabids</taxon>
        <taxon>Malpighiales</taxon>
        <taxon>Rhizophoraceae</taxon>
        <taxon>Rhizophora</taxon>
    </lineage>
</organism>
<name>A0A2P2R0S8_RHIMU</name>
<accession>A0A2P2R0S8</accession>
<dbReference type="AlphaFoldDB" id="A0A2P2R0S8"/>
<protein>
    <submittedName>
        <fullName evidence="1">Uncharacterized protein</fullName>
    </submittedName>
</protein>
<evidence type="ECO:0000313" key="1">
    <source>
        <dbReference type="EMBL" id="MBX72856.1"/>
    </source>
</evidence>